<accession>A0AAE1LN67</accession>
<dbReference type="Gene3D" id="1.10.640.10">
    <property type="entry name" value="Haem peroxidase domain superfamily, animal type"/>
    <property type="match status" value="1"/>
</dbReference>
<name>A0AAE1LN67_9NEOP</name>
<dbReference type="EMBL" id="JAHWGI010001262">
    <property type="protein sequence ID" value="KAK3926481.1"/>
    <property type="molecule type" value="Genomic_DNA"/>
</dbReference>
<sequence>MPKSEVPDTQRERRQGHFGLQNVNVSLARSSRSKRRENRGQMMGSSKYPSCNARLRQGVRGFARAVLLRESVKPSSPYVWTQRSKRRENRGQMMGSSRDPPSRARLRIVGDLKYPPVSLFTDRGPRGSVLVVVDHKYPPGTLSTDRGPRYAYSSPARSSIEVFRGYGSPLSESVSYLDSPLSLQGLQPVPQAEYGPPLPLAPPPQYRPPPPPPPPPAPLATYLQPGHNFLQATGYGGAELHPLAAGPRAECVAAPAACPNNKYRTLDGSCNNLRRPSWGMAGTRYARLVPAKYADGVHAPPVSVTGQPLPSGRAVSVVLFPDVDIKDKRWTLLTMQWGQIITHDMSMAMGNSQAKPYATECCSPDGSVALPPERAPGVCYPIIIPRNDPVFAPHRQGCMNFVRSTTDAMQGCGSGHEPAEQLSTVTSYLDLSLVYGSSQALADMLREFQGGRMIVEVRRGREYPPANPNRTDVCDGEGPGEACYLAGTATLLPGALLECVAHGDVRVNQNPQLTLLQIMLLREHNRLAGILAHLNPHWDDETLYQEARRINVAQYQFISYYEWLPLFLGGDNLRRHGILYRAQGHINDYREEVEPSVLQGHATAAFRYFHSLIAGQLDLVQEHRHSYGALRFSDTLNRPAVLEQGDGLDDLGRGLTTQPEQASDQWFTSEITDFLFRSGRPFGLDLRAIDVQRGRDHGLASYNDYRQFCGLKRAHSFHDFQDQISPENIEKLASLYLHPDDVDLTVGGSLERHVPGTEAGPVFNCLLMEQFYRTRVGDRYFFESGNSPYPFTPEQLDEIRKYSLARLICENSDNIQTMQPQALNFPAHDNPLTPCEQLPSPDYRAWQEAGPAPALHYSHYLGRK</sequence>
<dbReference type="AlphaFoldDB" id="A0AAE1LN67"/>
<keyword evidence="2" id="KW-0479">Metal-binding</keyword>
<feature type="region of interest" description="Disordered" evidence="3">
    <location>
        <begin position="78"/>
        <end position="103"/>
    </location>
</feature>
<dbReference type="GO" id="GO:0046872">
    <property type="term" value="F:metal ion binding"/>
    <property type="evidence" value="ECO:0007669"/>
    <property type="project" value="UniProtKB-KW"/>
</dbReference>
<dbReference type="PRINTS" id="PR00457">
    <property type="entry name" value="ANPEROXIDASE"/>
</dbReference>
<evidence type="ECO:0000313" key="4">
    <source>
        <dbReference type="EMBL" id="KAK3926481.1"/>
    </source>
</evidence>
<feature type="compositionally biased region" description="Basic and acidic residues" evidence="3">
    <location>
        <begin position="1"/>
        <end position="15"/>
    </location>
</feature>
<dbReference type="InterPro" id="IPR019791">
    <property type="entry name" value="Haem_peroxidase_animal"/>
</dbReference>
<keyword evidence="1 4" id="KW-0575">Peroxidase</keyword>
<dbReference type="PANTHER" id="PTHR11475">
    <property type="entry name" value="OXIDASE/PEROXIDASE"/>
    <property type="match status" value="1"/>
</dbReference>
<evidence type="ECO:0000313" key="5">
    <source>
        <dbReference type="Proteomes" id="UP001219518"/>
    </source>
</evidence>
<reference evidence="4" key="1">
    <citation type="submission" date="2021-07" db="EMBL/GenBank/DDBJ databases">
        <authorList>
            <person name="Catto M.A."/>
            <person name="Jacobson A."/>
            <person name="Kennedy G."/>
            <person name="Labadie P."/>
            <person name="Hunt B.G."/>
            <person name="Srinivasan R."/>
        </authorList>
    </citation>
    <scope>NUCLEOTIDE SEQUENCE</scope>
    <source>
        <strain evidence="4">PL_HMW_Pooled</strain>
        <tissue evidence="4">Head</tissue>
    </source>
</reference>
<dbReference type="GO" id="GO:0006979">
    <property type="term" value="P:response to oxidative stress"/>
    <property type="evidence" value="ECO:0007669"/>
    <property type="project" value="InterPro"/>
</dbReference>
<dbReference type="PANTHER" id="PTHR11475:SF86">
    <property type="entry name" value="PEROXIDASE"/>
    <property type="match status" value="1"/>
</dbReference>
<feature type="compositionally biased region" description="Polar residues" evidence="3">
    <location>
        <begin position="21"/>
        <end position="30"/>
    </location>
</feature>
<feature type="binding site" description="axial binding residue" evidence="2">
    <location>
        <position position="610"/>
    </location>
    <ligand>
        <name>heme b</name>
        <dbReference type="ChEBI" id="CHEBI:60344"/>
    </ligand>
    <ligandPart>
        <name>Fe</name>
        <dbReference type="ChEBI" id="CHEBI:18248"/>
    </ligandPart>
</feature>
<protein>
    <submittedName>
        <fullName evidence="4">Peroxidase</fullName>
    </submittedName>
</protein>
<dbReference type="FunFam" id="1.10.640.10:FF:000009">
    <property type="entry name" value="Peroxidase, isoform B"/>
    <property type="match status" value="1"/>
</dbReference>
<evidence type="ECO:0000256" key="3">
    <source>
        <dbReference type="SAM" id="MobiDB-lite"/>
    </source>
</evidence>
<dbReference type="Proteomes" id="UP001219518">
    <property type="component" value="Unassembled WGS sequence"/>
</dbReference>
<dbReference type="GO" id="GO:0004601">
    <property type="term" value="F:peroxidase activity"/>
    <property type="evidence" value="ECO:0007669"/>
    <property type="project" value="UniProtKB-KW"/>
</dbReference>
<dbReference type="CDD" id="cd09823">
    <property type="entry name" value="peroxinectin_like"/>
    <property type="match status" value="1"/>
</dbReference>
<reference evidence="4" key="2">
    <citation type="journal article" date="2023" name="BMC Genomics">
        <title>Pest status, molecular evolution, and epigenetic factors derived from the genome assembly of Frankliniella fusca, a thysanopteran phytovirus vector.</title>
        <authorList>
            <person name="Catto M.A."/>
            <person name="Labadie P.E."/>
            <person name="Jacobson A.L."/>
            <person name="Kennedy G.G."/>
            <person name="Srinivasan R."/>
            <person name="Hunt B.G."/>
        </authorList>
    </citation>
    <scope>NUCLEOTIDE SEQUENCE</scope>
    <source>
        <strain evidence="4">PL_HMW_Pooled</strain>
    </source>
</reference>
<gene>
    <name evidence="4" type="ORF">KUF71_014698</name>
</gene>
<feature type="region of interest" description="Disordered" evidence="3">
    <location>
        <begin position="1"/>
        <end position="52"/>
    </location>
</feature>
<evidence type="ECO:0000256" key="2">
    <source>
        <dbReference type="PIRSR" id="PIRSR619791-2"/>
    </source>
</evidence>
<proteinExistence type="predicted"/>
<dbReference type="InterPro" id="IPR037120">
    <property type="entry name" value="Haem_peroxidase_sf_animal"/>
</dbReference>
<comment type="caution">
    <text evidence="4">The sequence shown here is derived from an EMBL/GenBank/DDBJ whole genome shotgun (WGS) entry which is preliminary data.</text>
</comment>
<evidence type="ECO:0000256" key="1">
    <source>
        <dbReference type="ARBA" id="ARBA00022559"/>
    </source>
</evidence>
<dbReference type="SUPFAM" id="SSF48113">
    <property type="entry name" value="Heme-dependent peroxidases"/>
    <property type="match status" value="1"/>
</dbReference>
<dbReference type="GO" id="GO:0020037">
    <property type="term" value="F:heme binding"/>
    <property type="evidence" value="ECO:0007669"/>
    <property type="project" value="InterPro"/>
</dbReference>
<dbReference type="PROSITE" id="PS50292">
    <property type="entry name" value="PEROXIDASE_3"/>
    <property type="match status" value="1"/>
</dbReference>
<dbReference type="Pfam" id="PF03098">
    <property type="entry name" value="An_peroxidase"/>
    <property type="match status" value="1"/>
</dbReference>
<keyword evidence="1 4" id="KW-0560">Oxidoreductase</keyword>
<keyword evidence="5" id="KW-1185">Reference proteome</keyword>
<organism evidence="4 5">
    <name type="scientific">Frankliniella fusca</name>
    <dbReference type="NCBI Taxonomy" id="407009"/>
    <lineage>
        <taxon>Eukaryota</taxon>
        <taxon>Metazoa</taxon>
        <taxon>Ecdysozoa</taxon>
        <taxon>Arthropoda</taxon>
        <taxon>Hexapoda</taxon>
        <taxon>Insecta</taxon>
        <taxon>Pterygota</taxon>
        <taxon>Neoptera</taxon>
        <taxon>Paraneoptera</taxon>
        <taxon>Thysanoptera</taxon>
        <taxon>Terebrantia</taxon>
        <taxon>Thripoidea</taxon>
        <taxon>Thripidae</taxon>
        <taxon>Frankliniella</taxon>
    </lineage>
</organism>
<feature type="compositionally biased region" description="Pro residues" evidence="3">
    <location>
        <begin position="196"/>
        <end position="218"/>
    </location>
</feature>
<dbReference type="InterPro" id="IPR010255">
    <property type="entry name" value="Haem_peroxidase_sf"/>
</dbReference>
<keyword evidence="2" id="KW-0349">Heme</keyword>
<keyword evidence="2" id="KW-0408">Iron</keyword>
<feature type="region of interest" description="Disordered" evidence="3">
    <location>
        <begin position="187"/>
        <end position="219"/>
    </location>
</feature>